<gene>
    <name evidence="1" type="ORF">C8A01DRAFT_51396</name>
</gene>
<dbReference type="InterPro" id="IPR036291">
    <property type="entry name" value="NAD(P)-bd_dom_sf"/>
</dbReference>
<evidence type="ECO:0000313" key="2">
    <source>
        <dbReference type="Proteomes" id="UP001303115"/>
    </source>
</evidence>
<sequence length="215" mass="23327">MTRLNPSSLGLNFTSKTHCDTYTAIDPATDPALYTGKIVLITGAAKGIGCAIVVLYTKAGAMRITITAWGNASWGYIDILVNNAGYLVPFVPLGKGDKVLGSMDKTIVNVTSVGALVLTLGTSVYQTSKLAVLRLSEYLIGLIVYSVYPVSVVTDLATVCNDTPELAGDSIVYLTSKRREWLAGRYVSCAWDMLELIGREYEIVERNLLKLQMNF</sequence>
<proteinExistence type="predicted"/>
<reference evidence="2" key="1">
    <citation type="journal article" date="2023" name="Mol. Phylogenet. Evol.">
        <title>Genome-scale phylogeny and comparative genomics of the fungal order Sordariales.</title>
        <authorList>
            <person name="Hensen N."/>
            <person name="Bonometti L."/>
            <person name="Westerberg I."/>
            <person name="Brannstrom I.O."/>
            <person name="Guillou S."/>
            <person name="Cros-Aarteil S."/>
            <person name="Calhoun S."/>
            <person name="Haridas S."/>
            <person name="Kuo A."/>
            <person name="Mondo S."/>
            <person name="Pangilinan J."/>
            <person name="Riley R."/>
            <person name="LaButti K."/>
            <person name="Andreopoulos B."/>
            <person name="Lipzen A."/>
            <person name="Chen C."/>
            <person name="Yan M."/>
            <person name="Daum C."/>
            <person name="Ng V."/>
            <person name="Clum A."/>
            <person name="Steindorff A."/>
            <person name="Ohm R.A."/>
            <person name="Martin F."/>
            <person name="Silar P."/>
            <person name="Natvig D.O."/>
            <person name="Lalanne C."/>
            <person name="Gautier V."/>
            <person name="Ament-Velasquez S.L."/>
            <person name="Kruys A."/>
            <person name="Hutchinson M.I."/>
            <person name="Powell A.J."/>
            <person name="Barry K."/>
            <person name="Miller A.N."/>
            <person name="Grigoriev I.V."/>
            <person name="Debuchy R."/>
            <person name="Gladieux P."/>
            <person name="Hiltunen Thoren M."/>
            <person name="Johannesson H."/>
        </authorList>
    </citation>
    <scope>NUCLEOTIDE SEQUENCE [LARGE SCALE GENOMIC DNA]</scope>
    <source>
        <strain evidence="2">CBS 284.82</strain>
    </source>
</reference>
<accession>A0AAN6P4R3</accession>
<keyword evidence="2" id="KW-1185">Reference proteome</keyword>
<dbReference type="SUPFAM" id="SSF51735">
    <property type="entry name" value="NAD(P)-binding Rossmann-fold domains"/>
    <property type="match status" value="1"/>
</dbReference>
<dbReference type="CDD" id="cd05233">
    <property type="entry name" value="SDR_c"/>
    <property type="match status" value="1"/>
</dbReference>
<comment type="caution">
    <text evidence="1">The sequence shown here is derived from an EMBL/GenBank/DDBJ whole genome shotgun (WGS) entry which is preliminary data.</text>
</comment>
<evidence type="ECO:0000313" key="1">
    <source>
        <dbReference type="EMBL" id="KAK4031570.1"/>
    </source>
</evidence>
<organism evidence="1 2">
    <name type="scientific">Parachaetomium inaequale</name>
    <dbReference type="NCBI Taxonomy" id="2588326"/>
    <lineage>
        <taxon>Eukaryota</taxon>
        <taxon>Fungi</taxon>
        <taxon>Dikarya</taxon>
        <taxon>Ascomycota</taxon>
        <taxon>Pezizomycotina</taxon>
        <taxon>Sordariomycetes</taxon>
        <taxon>Sordariomycetidae</taxon>
        <taxon>Sordariales</taxon>
        <taxon>Chaetomiaceae</taxon>
        <taxon>Parachaetomium</taxon>
    </lineage>
</organism>
<dbReference type="Gene3D" id="3.40.50.720">
    <property type="entry name" value="NAD(P)-binding Rossmann-like Domain"/>
    <property type="match status" value="2"/>
</dbReference>
<dbReference type="Proteomes" id="UP001303115">
    <property type="component" value="Unassembled WGS sequence"/>
</dbReference>
<protein>
    <submittedName>
        <fullName evidence="1">Uncharacterized protein</fullName>
    </submittedName>
</protein>
<dbReference type="InterPro" id="IPR002347">
    <property type="entry name" value="SDR_fam"/>
</dbReference>
<dbReference type="AlphaFoldDB" id="A0AAN6P4R3"/>
<dbReference type="PRINTS" id="PR00081">
    <property type="entry name" value="GDHRDH"/>
</dbReference>
<dbReference type="EMBL" id="MU854758">
    <property type="protein sequence ID" value="KAK4031570.1"/>
    <property type="molecule type" value="Genomic_DNA"/>
</dbReference>
<name>A0AAN6P4R3_9PEZI</name>